<dbReference type="Pfam" id="PF06429">
    <property type="entry name" value="Flg_bbr_C"/>
    <property type="match status" value="1"/>
</dbReference>
<dbReference type="GO" id="GO:0005198">
    <property type="term" value="F:structural molecule activity"/>
    <property type="evidence" value="ECO:0007669"/>
    <property type="project" value="UniProtKB-UniRule"/>
</dbReference>
<evidence type="ECO:0000256" key="7">
    <source>
        <dbReference type="RuleBase" id="RU362065"/>
    </source>
</evidence>
<sequence>MGSTFNGLEVAKRALHAQQSALYTTGHNIANANTEGYTRQRVNFVQSSPYPPATRNRPEIPGQVGSGVEAGSIERIRDSFIDKQYRQENTKVGFYEARADMLGKLETILNEPTDQGLSQTMDLFWQSLQDLAVNPEDSGARSVVKERGVAVAEAFQYIEGSLQQVRNNLKGEIGVDNTAVNSLIDQINQLNGQISKIEPHGYVPNDLYDERDRLIDELSAYVDIKVDYRKSSGQPSPIAQGIATITLNADTTIQNSKDAEGNEAPIVLVNGSEDVVLGEDEAVNHLFFDFNDSNNLQGVFFAQPDSSKSVEDQVEDLVASLDVEGNEATFIYGDDFNVPGKLQSLIDGAGYMEGFDYDNPDAAGTSAGKINEILDELDVMVVNFVEEFNAVHNEGYSLDGDTGVDFFEVDPATGDGRTAASISVNQDILDDPDLIAAGIGETDEDGNISGSSGNGENAINLANVYTKLAEDFNIYSDDTADLETTYGISEDAELDGKTSIKSFFESIVGELGVISQESQRMQGNSEILKQQVLESRQAISSVSLDEEMTNLIQYQHAYNAAARNMTVVDEMLDRIINNMGLVGR</sequence>
<keyword evidence="13" id="KW-1185">Reference proteome</keyword>
<dbReference type="SUPFAM" id="SSF64518">
    <property type="entry name" value="Phase 1 flagellin"/>
    <property type="match status" value="1"/>
</dbReference>
<protein>
    <recommendedName>
        <fullName evidence="4 7">Flagellar hook-associated protein 1</fullName>
        <shortName evidence="7">HAP1</shortName>
    </recommendedName>
</protein>
<dbReference type="EMBL" id="WEID01000001">
    <property type="protein sequence ID" value="KAB8139482.1"/>
    <property type="molecule type" value="Genomic_DNA"/>
</dbReference>
<dbReference type="InterPro" id="IPR001444">
    <property type="entry name" value="Flag_bb_rod_N"/>
</dbReference>
<keyword evidence="12" id="KW-0966">Cell projection</keyword>
<proteinExistence type="inferred from homology"/>
<feature type="region of interest" description="Disordered" evidence="8">
    <location>
        <begin position="46"/>
        <end position="68"/>
    </location>
</feature>
<comment type="similarity">
    <text evidence="3 7">Belongs to the flagella basal body rod proteins family.</text>
</comment>
<feature type="domain" description="Flagellar hook-associated protein FlgK helical" evidence="11">
    <location>
        <begin position="103"/>
        <end position="407"/>
    </location>
</feature>
<keyword evidence="12" id="KW-0969">Cilium</keyword>
<accession>A0A7C8KYB9</accession>
<evidence type="ECO:0000256" key="8">
    <source>
        <dbReference type="SAM" id="MobiDB-lite"/>
    </source>
</evidence>
<feature type="domain" description="Flagellar basal-body/hook protein C-terminal" evidence="10">
    <location>
        <begin position="539"/>
        <end position="577"/>
    </location>
</feature>
<evidence type="ECO:0000259" key="11">
    <source>
        <dbReference type="Pfam" id="PF22638"/>
    </source>
</evidence>
<evidence type="ECO:0000259" key="10">
    <source>
        <dbReference type="Pfam" id="PF06429"/>
    </source>
</evidence>
<gene>
    <name evidence="7 12" type="primary">flgK</name>
    <name evidence="12" type="ORF">F9U64_00165</name>
</gene>
<dbReference type="InterPro" id="IPR010930">
    <property type="entry name" value="Flg_bb/hook_C_dom"/>
</dbReference>
<comment type="caution">
    <text evidence="12">The sequence shown here is derived from an EMBL/GenBank/DDBJ whole genome shotgun (WGS) entry which is preliminary data.</text>
</comment>
<dbReference type="AlphaFoldDB" id="A0A7C8KYB9"/>
<keyword evidence="6 7" id="KW-0975">Bacterial flagellum</keyword>
<feature type="domain" description="Flagellar basal body rod protein N-terminal" evidence="9">
    <location>
        <begin position="8"/>
        <end position="38"/>
    </location>
</feature>
<dbReference type="Pfam" id="PF00460">
    <property type="entry name" value="Flg_bb_rod"/>
    <property type="match status" value="1"/>
</dbReference>
<dbReference type="OrthoDB" id="9802553at2"/>
<dbReference type="InterPro" id="IPR002371">
    <property type="entry name" value="FlgK"/>
</dbReference>
<evidence type="ECO:0000256" key="4">
    <source>
        <dbReference type="ARBA" id="ARBA00016244"/>
    </source>
</evidence>
<evidence type="ECO:0000256" key="1">
    <source>
        <dbReference type="ARBA" id="ARBA00004365"/>
    </source>
</evidence>
<dbReference type="Proteomes" id="UP000480246">
    <property type="component" value="Unassembled WGS sequence"/>
</dbReference>
<dbReference type="PANTHER" id="PTHR30033:SF1">
    <property type="entry name" value="FLAGELLAR HOOK-ASSOCIATED PROTEIN 1"/>
    <property type="match status" value="1"/>
</dbReference>
<comment type="subcellular location">
    <subcellularLocation>
        <location evidence="1 7">Bacterial flagellum</location>
    </subcellularLocation>
    <subcellularLocation>
        <location evidence="2 7">Secreted</location>
    </subcellularLocation>
</comment>
<evidence type="ECO:0000256" key="2">
    <source>
        <dbReference type="ARBA" id="ARBA00004613"/>
    </source>
</evidence>
<keyword evidence="5 7" id="KW-0964">Secreted</keyword>
<dbReference type="GO" id="GO:0005576">
    <property type="term" value="C:extracellular region"/>
    <property type="evidence" value="ECO:0007669"/>
    <property type="project" value="UniProtKB-SubCell"/>
</dbReference>
<dbReference type="Pfam" id="PF22638">
    <property type="entry name" value="FlgK_D1"/>
    <property type="match status" value="1"/>
</dbReference>
<dbReference type="InterPro" id="IPR053927">
    <property type="entry name" value="FlgK_helical"/>
</dbReference>
<evidence type="ECO:0000256" key="3">
    <source>
        <dbReference type="ARBA" id="ARBA00009677"/>
    </source>
</evidence>
<dbReference type="PANTHER" id="PTHR30033">
    <property type="entry name" value="FLAGELLAR HOOK-ASSOCIATED PROTEIN 1"/>
    <property type="match status" value="1"/>
</dbReference>
<name>A0A7C8KYB9_9BACI</name>
<dbReference type="PRINTS" id="PR01005">
    <property type="entry name" value="FLGHOOKAP1"/>
</dbReference>
<dbReference type="GO" id="GO:0044780">
    <property type="term" value="P:bacterial-type flagellum assembly"/>
    <property type="evidence" value="ECO:0007669"/>
    <property type="project" value="InterPro"/>
</dbReference>
<evidence type="ECO:0000313" key="12">
    <source>
        <dbReference type="EMBL" id="KAB8139482.1"/>
    </source>
</evidence>
<reference evidence="12 13" key="1">
    <citation type="submission" date="2019-10" db="EMBL/GenBank/DDBJ databases">
        <title>Gracilibacillus sp. nov. isolated from rice seeds.</title>
        <authorList>
            <person name="He S."/>
        </authorList>
    </citation>
    <scope>NUCLEOTIDE SEQUENCE [LARGE SCALE GENOMIC DNA]</scope>
    <source>
        <strain evidence="12 13">TD8</strain>
    </source>
</reference>
<organism evidence="12 13">
    <name type="scientific">Gracilibacillus oryzae</name>
    <dbReference type="NCBI Taxonomy" id="1672701"/>
    <lineage>
        <taxon>Bacteria</taxon>
        <taxon>Bacillati</taxon>
        <taxon>Bacillota</taxon>
        <taxon>Bacilli</taxon>
        <taxon>Bacillales</taxon>
        <taxon>Bacillaceae</taxon>
        <taxon>Gracilibacillus</taxon>
    </lineage>
</organism>
<evidence type="ECO:0000313" key="13">
    <source>
        <dbReference type="Proteomes" id="UP000480246"/>
    </source>
</evidence>
<dbReference type="GO" id="GO:0009424">
    <property type="term" value="C:bacterial-type flagellum hook"/>
    <property type="evidence" value="ECO:0007669"/>
    <property type="project" value="UniProtKB-UniRule"/>
</dbReference>
<evidence type="ECO:0000256" key="6">
    <source>
        <dbReference type="ARBA" id="ARBA00023143"/>
    </source>
</evidence>
<evidence type="ECO:0000256" key="5">
    <source>
        <dbReference type="ARBA" id="ARBA00022525"/>
    </source>
</evidence>
<keyword evidence="12" id="KW-0282">Flagellum</keyword>
<dbReference type="RefSeq" id="WP_153400757.1">
    <property type="nucleotide sequence ID" value="NZ_ML762424.1"/>
</dbReference>
<dbReference type="NCBIfam" id="TIGR02492">
    <property type="entry name" value="flgK_ends"/>
    <property type="match status" value="1"/>
</dbReference>
<evidence type="ECO:0000259" key="9">
    <source>
        <dbReference type="Pfam" id="PF00460"/>
    </source>
</evidence>